<dbReference type="EMBL" id="KZ613999">
    <property type="protein sequence ID" value="PMD28751.1"/>
    <property type="molecule type" value="Genomic_DNA"/>
</dbReference>
<evidence type="ECO:0000313" key="1">
    <source>
        <dbReference type="EMBL" id="PMD28751.1"/>
    </source>
</evidence>
<dbReference type="AlphaFoldDB" id="A0A2J6QR61"/>
<accession>A0A2J6QR61</accession>
<reference evidence="1 2" key="1">
    <citation type="submission" date="2016-04" db="EMBL/GenBank/DDBJ databases">
        <title>A degradative enzymes factory behind the ericoid mycorrhizal symbiosis.</title>
        <authorList>
            <consortium name="DOE Joint Genome Institute"/>
            <person name="Martino E."/>
            <person name="Morin E."/>
            <person name="Grelet G."/>
            <person name="Kuo A."/>
            <person name="Kohler A."/>
            <person name="Daghino S."/>
            <person name="Barry K."/>
            <person name="Choi C."/>
            <person name="Cichocki N."/>
            <person name="Clum A."/>
            <person name="Copeland A."/>
            <person name="Hainaut M."/>
            <person name="Haridas S."/>
            <person name="Labutti K."/>
            <person name="Lindquist E."/>
            <person name="Lipzen A."/>
            <person name="Khouja H.-R."/>
            <person name="Murat C."/>
            <person name="Ohm R."/>
            <person name="Olson A."/>
            <person name="Spatafora J."/>
            <person name="Veneault-Fourrey C."/>
            <person name="Henrissat B."/>
            <person name="Grigoriev I."/>
            <person name="Martin F."/>
            <person name="Perotto S."/>
        </authorList>
    </citation>
    <scope>NUCLEOTIDE SEQUENCE [LARGE SCALE GENOMIC DNA]</scope>
    <source>
        <strain evidence="1 2">F</strain>
    </source>
</reference>
<keyword evidence="2" id="KW-1185">Reference proteome</keyword>
<proteinExistence type="predicted"/>
<evidence type="ECO:0000313" key="2">
    <source>
        <dbReference type="Proteomes" id="UP000235786"/>
    </source>
</evidence>
<dbReference type="OrthoDB" id="3556193at2759"/>
<organism evidence="1 2">
    <name type="scientific">Hyaloscypha variabilis (strain UAMH 11265 / GT02V1 / F)</name>
    <name type="common">Meliniomyces variabilis</name>
    <dbReference type="NCBI Taxonomy" id="1149755"/>
    <lineage>
        <taxon>Eukaryota</taxon>
        <taxon>Fungi</taxon>
        <taxon>Dikarya</taxon>
        <taxon>Ascomycota</taxon>
        <taxon>Pezizomycotina</taxon>
        <taxon>Leotiomycetes</taxon>
        <taxon>Helotiales</taxon>
        <taxon>Hyaloscyphaceae</taxon>
        <taxon>Hyaloscypha</taxon>
        <taxon>Hyaloscypha variabilis</taxon>
    </lineage>
</organism>
<protein>
    <submittedName>
        <fullName evidence="1">Uncharacterized protein</fullName>
    </submittedName>
</protein>
<sequence>MPKSQSTRLNITQNHPDFRLEPLSEQPALFKLEYLKKTLNLIQENPEDLQTCTIKCLVRGCYKKWENQRIYKSTSSYRAYFRTSHKYIDLKAILALDNNSESKASSSQLSQPTLPSLFNKHSGQREESFTINHFKRLLLSFIVNNNISF</sequence>
<gene>
    <name evidence="1" type="ORF">L207DRAFT_521411</name>
</gene>
<dbReference type="Proteomes" id="UP000235786">
    <property type="component" value="Unassembled WGS sequence"/>
</dbReference>
<name>A0A2J6QR61_HYAVF</name>